<dbReference type="OrthoDB" id="1088429at2759"/>
<gene>
    <name evidence="3" type="ORF">Bca52824_002897</name>
</gene>
<reference evidence="3 4" key="1">
    <citation type="submission" date="2020-02" db="EMBL/GenBank/DDBJ databases">
        <authorList>
            <person name="Ma Q."/>
            <person name="Huang Y."/>
            <person name="Song X."/>
            <person name="Pei D."/>
        </authorList>
    </citation>
    <scope>NUCLEOTIDE SEQUENCE [LARGE SCALE GENOMIC DNA]</scope>
    <source>
        <strain evidence="3">Sxm20200214</strain>
        <tissue evidence="3">Leaf</tissue>
    </source>
</reference>
<organism evidence="3 4">
    <name type="scientific">Brassica carinata</name>
    <name type="common">Ethiopian mustard</name>
    <name type="synonym">Abyssinian cabbage</name>
    <dbReference type="NCBI Taxonomy" id="52824"/>
    <lineage>
        <taxon>Eukaryota</taxon>
        <taxon>Viridiplantae</taxon>
        <taxon>Streptophyta</taxon>
        <taxon>Embryophyta</taxon>
        <taxon>Tracheophyta</taxon>
        <taxon>Spermatophyta</taxon>
        <taxon>Magnoliopsida</taxon>
        <taxon>eudicotyledons</taxon>
        <taxon>Gunneridae</taxon>
        <taxon>Pentapetalae</taxon>
        <taxon>rosids</taxon>
        <taxon>malvids</taxon>
        <taxon>Brassicales</taxon>
        <taxon>Brassicaceae</taxon>
        <taxon>Brassiceae</taxon>
        <taxon>Brassica</taxon>
    </lineage>
</organism>
<protein>
    <recommendedName>
        <fullName evidence="2">Myb/SANT-like domain-containing protein</fullName>
    </recommendedName>
</protein>
<dbReference type="EMBL" id="JAAMPC010000001">
    <property type="protein sequence ID" value="KAG2331717.1"/>
    <property type="molecule type" value="Genomic_DNA"/>
</dbReference>
<dbReference type="PANTHER" id="PTHR47584">
    <property type="match status" value="1"/>
</dbReference>
<dbReference type="Proteomes" id="UP000886595">
    <property type="component" value="Unassembled WGS sequence"/>
</dbReference>
<evidence type="ECO:0000313" key="4">
    <source>
        <dbReference type="Proteomes" id="UP000886595"/>
    </source>
</evidence>
<evidence type="ECO:0000259" key="2">
    <source>
        <dbReference type="Pfam" id="PF12776"/>
    </source>
</evidence>
<dbReference type="Pfam" id="PF12776">
    <property type="entry name" value="Myb_DNA-bind_3"/>
    <property type="match status" value="1"/>
</dbReference>
<sequence>MASVPGNDTVLWSDEQTRFLLQLRIEEEQKGNMKNKVLHETARQTIADKFYDTFGVRHPWIKFRNKFNTCKKQYGAMKRLTHNRTGLGYHPNGSINMSDDWWDQRCKEWPGAKKYKDKPVPNTDLMEYIFSGVHVSGAEGWSAQQGENELDNMEVENDDAASEARPTNPPAMQTNPEPDAPSSSNGPRGSNAPRASTVPKSSRKRRAEQAAEVMRSSLQSRDEILSQKNHLIESHPDLSCSQLKAMRALHSLSSIKMWSPLYKAAMRHLKEAATNRQTFLSYEDDENKIIYLEEETGESRYA</sequence>
<dbReference type="InterPro" id="IPR045026">
    <property type="entry name" value="LIMYB"/>
</dbReference>
<feature type="domain" description="Myb/SANT-like" evidence="2">
    <location>
        <begin position="12"/>
        <end position="104"/>
    </location>
</feature>
<keyword evidence="4" id="KW-1185">Reference proteome</keyword>
<dbReference type="AlphaFoldDB" id="A0A8X8BEA6"/>
<evidence type="ECO:0000256" key="1">
    <source>
        <dbReference type="SAM" id="MobiDB-lite"/>
    </source>
</evidence>
<name>A0A8X8BEA6_BRACI</name>
<dbReference type="PANTHER" id="PTHR47584:SF14">
    <property type="entry name" value="L10-INTERACTING MYB DOMAIN-CONTAINING PROTEIN-LIKE"/>
    <property type="match status" value="1"/>
</dbReference>
<accession>A0A8X8BEA6</accession>
<evidence type="ECO:0000313" key="3">
    <source>
        <dbReference type="EMBL" id="KAG2331717.1"/>
    </source>
</evidence>
<feature type="compositionally biased region" description="Polar residues" evidence="1">
    <location>
        <begin position="170"/>
        <end position="188"/>
    </location>
</feature>
<feature type="region of interest" description="Disordered" evidence="1">
    <location>
        <begin position="155"/>
        <end position="219"/>
    </location>
</feature>
<dbReference type="InterPro" id="IPR024752">
    <property type="entry name" value="Myb/SANT-like_dom"/>
</dbReference>
<comment type="caution">
    <text evidence="3">The sequence shown here is derived from an EMBL/GenBank/DDBJ whole genome shotgun (WGS) entry which is preliminary data.</text>
</comment>
<proteinExistence type="predicted"/>